<organism evidence="6 7">
    <name type="scientific">Trapa incisa</name>
    <dbReference type="NCBI Taxonomy" id="236973"/>
    <lineage>
        <taxon>Eukaryota</taxon>
        <taxon>Viridiplantae</taxon>
        <taxon>Streptophyta</taxon>
        <taxon>Embryophyta</taxon>
        <taxon>Tracheophyta</taxon>
        <taxon>Spermatophyta</taxon>
        <taxon>Magnoliopsida</taxon>
        <taxon>eudicotyledons</taxon>
        <taxon>Gunneridae</taxon>
        <taxon>Pentapetalae</taxon>
        <taxon>rosids</taxon>
        <taxon>malvids</taxon>
        <taxon>Myrtales</taxon>
        <taxon>Lythraceae</taxon>
        <taxon>Trapa</taxon>
    </lineage>
</organism>
<evidence type="ECO:0000256" key="3">
    <source>
        <dbReference type="ARBA" id="ARBA00023125"/>
    </source>
</evidence>
<evidence type="ECO:0000313" key="6">
    <source>
        <dbReference type="EMBL" id="KAK4751530.1"/>
    </source>
</evidence>
<name>A0AAN7JPP4_9MYRT</name>
<proteinExistence type="predicted"/>
<dbReference type="Gene3D" id="2.40.330.10">
    <property type="entry name" value="DNA-binding pseudobarrel domain"/>
    <property type="match status" value="1"/>
</dbReference>
<evidence type="ECO:0000256" key="1">
    <source>
        <dbReference type="ARBA" id="ARBA00004123"/>
    </source>
</evidence>
<evidence type="ECO:0000256" key="4">
    <source>
        <dbReference type="ARBA" id="ARBA00023163"/>
    </source>
</evidence>
<dbReference type="AlphaFoldDB" id="A0AAN7JPP4"/>
<dbReference type="InterPro" id="IPR015300">
    <property type="entry name" value="DNA-bd_pseudobarrel_sf"/>
</dbReference>
<keyword evidence="4" id="KW-0804">Transcription</keyword>
<accession>A0AAN7JPP4</accession>
<dbReference type="GO" id="GO:0005634">
    <property type="term" value="C:nucleus"/>
    <property type="evidence" value="ECO:0007669"/>
    <property type="project" value="UniProtKB-SubCell"/>
</dbReference>
<reference evidence="6 7" key="1">
    <citation type="journal article" date="2023" name="Hortic Res">
        <title>Pangenome of water caltrop reveals structural variations and asymmetric subgenome divergence after allopolyploidization.</title>
        <authorList>
            <person name="Zhang X."/>
            <person name="Chen Y."/>
            <person name="Wang L."/>
            <person name="Yuan Y."/>
            <person name="Fang M."/>
            <person name="Shi L."/>
            <person name="Lu R."/>
            <person name="Comes H.P."/>
            <person name="Ma Y."/>
            <person name="Chen Y."/>
            <person name="Huang G."/>
            <person name="Zhou Y."/>
            <person name="Zheng Z."/>
            <person name="Qiu Y."/>
        </authorList>
    </citation>
    <scope>NUCLEOTIDE SEQUENCE [LARGE SCALE GENOMIC DNA]</scope>
    <source>
        <tissue evidence="6">Roots</tissue>
    </source>
</reference>
<protein>
    <submittedName>
        <fullName evidence="6">Uncharacterized protein</fullName>
    </submittedName>
</protein>
<evidence type="ECO:0000256" key="5">
    <source>
        <dbReference type="ARBA" id="ARBA00023242"/>
    </source>
</evidence>
<evidence type="ECO:0000256" key="2">
    <source>
        <dbReference type="ARBA" id="ARBA00023015"/>
    </source>
</evidence>
<keyword evidence="5" id="KW-0539">Nucleus</keyword>
<keyword evidence="2" id="KW-0805">Transcription regulation</keyword>
<dbReference type="Proteomes" id="UP001345219">
    <property type="component" value="Chromosome 4"/>
</dbReference>
<dbReference type="GO" id="GO:0003677">
    <property type="term" value="F:DNA binding"/>
    <property type="evidence" value="ECO:0007669"/>
    <property type="project" value="UniProtKB-KW"/>
</dbReference>
<evidence type="ECO:0000313" key="7">
    <source>
        <dbReference type="Proteomes" id="UP001345219"/>
    </source>
</evidence>
<keyword evidence="3" id="KW-0238">DNA-binding</keyword>
<gene>
    <name evidence="6" type="ORF">SAY87_005012</name>
</gene>
<comment type="subcellular location">
    <subcellularLocation>
        <location evidence="1">Nucleus</location>
    </subcellularLocation>
</comment>
<dbReference type="EMBL" id="JAXIOK010000017">
    <property type="protein sequence ID" value="KAK4751530.1"/>
    <property type="molecule type" value="Genomic_DNA"/>
</dbReference>
<sequence>MEAKKGEREKRDQNHLPKRGKKEVWPAELSFVFIAVFIAQQQQHHLFHALKPKYKEIIIITMERSSMVRSEVAGAGNFVKTHDLQRGDFIMVYQDDNDQNYVIQGRKATGEDDRVRYMDAGNSSTHEIFPFADYELAGAPFGYDYCPNILDDYGRGMSFVYDTTFSRDTPLDFLGGPMTHFSRFGPPENFGSVENISLDDFY</sequence>
<keyword evidence="7" id="KW-1185">Reference proteome</keyword>
<comment type="caution">
    <text evidence="6">The sequence shown here is derived from an EMBL/GenBank/DDBJ whole genome shotgun (WGS) entry which is preliminary data.</text>
</comment>